<dbReference type="AlphaFoldDB" id="A0AA41R5F0"/>
<protein>
    <submittedName>
        <fullName evidence="1">Uncharacterized protein</fullName>
    </submittedName>
</protein>
<proteinExistence type="predicted"/>
<dbReference type="EMBL" id="JALJRB010000030">
    <property type="protein sequence ID" value="MCJ8502659.1"/>
    <property type="molecule type" value="Genomic_DNA"/>
</dbReference>
<dbReference type="RefSeq" id="WP_246913789.1">
    <property type="nucleotide sequence ID" value="NZ_JALJRB010000030.1"/>
</dbReference>
<accession>A0AA41R5F0</accession>
<evidence type="ECO:0000313" key="2">
    <source>
        <dbReference type="Proteomes" id="UP001165427"/>
    </source>
</evidence>
<reference evidence="1" key="1">
    <citation type="submission" date="2022-04" db="EMBL/GenBank/DDBJ databases">
        <title>Desulfatitalea alkaliphila sp. nov., a novel anaerobic sulfate-reducing bacterium isolated from terrestrial mud volcano, Taman Peninsula, Russia.</title>
        <authorList>
            <person name="Khomyakova M.A."/>
            <person name="Merkel A.Y."/>
            <person name="Slobodkin A.I."/>
        </authorList>
    </citation>
    <scope>NUCLEOTIDE SEQUENCE</scope>
    <source>
        <strain evidence="1">M08but</strain>
    </source>
</reference>
<gene>
    <name evidence="1" type="ORF">MRX98_18940</name>
</gene>
<keyword evidence="2" id="KW-1185">Reference proteome</keyword>
<sequence length="58" mass="6802">MQLYWRIQQELSWMGETIGFTNPAFQRCYLRWLRKNALSVALAEGLRLDATILVPSMN</sequence>
<dbReference type="Proteomes" id="UP001165427">
    <property type="component" value="Unassembled WGS sequence"/>
</dbReference>
<organism evidence="1 2">
    <name type="scientific">Desulfatitalea alkaliphila</name>
    <dbReference type="NCBI Taxonomy" id="2929485"/>
    <lineage>
        <taxon>Bacteria</taxon>
        <taxon>Pseudomonadati</taxon>
        <taxon>Thermodesulfobacteriota</taxon>
        <taxon>Desulfobacteria</taxon>
        <taxon>Desulfobacterales</taxon>
        <taxon>Desulfosarcinaceae</taxon>
        <taxon>Desulfatitalea</taxon>
    </lineage>
</organism>
<evidence type="ECO:0000313" key="1">
    <source>
        <dbReference type="EMBL" id="MCJ8502659.1"/>
    </source>
</evidence>
<name>A0AA41R5F0_9BACT</name>
<comment type="caution">
    <text evidence="1">The sequence shown here is derived from an EMBL/GenBank/DDBJ whole genome shotgun (WGS) entry which is preliminary data.</text>
</comment>